<name>A0A8J3BYJ1_9ACTN</name>
<organism evidence="1 2">
    <name type="scientific">Mangrovihabitans endophyticus</name>
    <dbReference type="NCBI Taxonomy" id="1751298"/>
    <lineage>
        <taxon>Bacteria</taxon>
        <taxon>Bacillati</taxon>
        <taxon>Actinomycetota</taxon>
        <taxon>Actinomycetes</taxon>
        <taxon>Micromonosporales</taxon>
        <taxon>Micromonosporaceae</taxon>
        <taxon>Mangrovihabitans</taxon>
    </lineage>
</organism>
<proteinExistence type="predicted"/>
<dbReference type="EMBL" id="BMMX01000005">
    <property type="protein sequence ID" value="GGK84717.1"/>
    <property type="molecule type" value="Genomic_DNA"/>
</dbReference>
<evidence type="ECO:0000313" key="2">
    <source>
        <dbReference type="Proteomes" id="UP000656042"/>
    </source>
</evidence>
<dbReference type="RefSeq" id="WP_189078738.1">
    <property type="nucleotide sequence ID" value="NZ_BMMX01000005.1"/>
</dbReference>
<keyword evidence="2" id="KW-1185">Reference proteome</keyword>
<evidence type="ECO:0000313" key="1">
    <source>
        <dbReference type="EMBL" id="GGK84717.1"/>
    </source>
</evidence>
<protein>
    <submittedName>
        <fullName evidence="1">Uncharacterized protein</fullName>
    </submittedName>
</protein>
<comment type="caution">
    <text evidence="1">The sequence shown here is derived from an EMBL/GenBank/DDBJ whole genome shotgun (WGS) entry which is preliminary data.</text>
</comment>
<accession>A0A8J3BYJ1</accession>
<reference evidence="1" key="1">
    <citation type="journal article" date="2014" name="Int. J. Syst. Evol. Microbiol.">
        <title>Complete genome sequence of Corynebacterium casei LMG S-19264T (=DSM 44701T), isolated from a smear-ripened cheese.</title>
        <authorList>
            <consortium name="US DOE Joint Genome Institute (JGI-PGF)"/>
            <person name="Walter F."/>
            <person name="Albersmeier A."/>
            <person name="Kalinowski J."/>
            <person name="Ruckert C."/>
        </authorList>
    </citation>
    <scope>NUCLEOTIDE SEQUENCE</scope>
    <source>
        <strain evidence="1">CGMCC 4.7299</strain>
    </source>
</reference>
<sequence length="81" mass="8958">MEPVASVSLASTGGSHPPGWQLQLRVDYVVNRVMRTHRGQPDEVVRGVIEQSLRSLGVVPNDRQVAQYAAVIADMPPWPKR</sequence>
<dbReference type="AlphaFoldDB" id="A0A8J3BYJ1"/>
<dbReference type="Proteomes" id="UP000656042">
    <property type="component" value="Unassembled WGS sequence"/>
</dbReference>
<gene>
    <name evidence="1" type="ORF">GCM10012284_18820</name>
</gene>
<reference evidence="1" key="2">
    <citation type="submission" date="2020-09" db="EMBL/GenBank/DDBJ databases">
        <authorList>
            <person name="Sun Q."/>
            <person name="Zhou Y."/>
        </authorList>
    </citation>
    <scope>NUCLEOTIDE SEQUENCE</scope>
    <source>
        <strain evidence="1">CGMCC 4.7299</strain>
    </source>
</reference>